<evidence type="ECO:0000256" key="1">
    <source>
        <dbReference type="ARBA" id="ARBA00022723"/>
    </source>
</evidence>
<organism evidence="4">
    <name type="scientific">Medioppia subpectinata</name>
    <dbReference type="NCBI Taxonomy" id="1979941"/>
    <lineage>
        <taxon>Eukaryota</taxon>
        <taxon>Metazoa</taxon>
        <taxon>Ecdysozoa</taxon>
        <taxon>Arthropoda</taxon>
        <taxon>Chelicerata</taxon>
        <taxon>Arachnida</taxon>
        <taxon>Acari</taxon>
        <taxon>Acariformes</taxon>
        <taxon>Sarcoptiformes</taxon>
        <taxon>Oribatida</taxon>
        <taxon>Brachypylina</taxon>
        <taxon>Oppioidea</taxon>
        <taxon>Oppiidae</taxon>
        <taxon>Medioppia</taxon>
    </lineage>
</organism>
<protein>
    <recommendedName>
        <fullName evidence="3">Tyrosinase copper-binding domain-containing protein</fullName>
    </recommendedName>
</protein>
<keyword evidence="5" id="KW-1185">Reference proteome</keyword>
<dbReference type="OrthoDB" id="6490226at2759"/>
<dbReference type="EMBL" id="OC855216">
    <property type="protein sequence ID" value="CAD7621521.1"/>
    <property type="molecule type" value="Genomic_DNA"/>
</dbReference>
<gene>
    <name evidence="4" type="ORF">OSB1V03_LOCUS1992</name>
</gene>
<keyword evidence="2" id="KW-0186">Copper</keyword>
<dbReference type="InterPro" id="IPR002227">
    <property type="entry name" value="Tyrosinase_Cu-bd"/>
</dbReference>
<dbReference type="AlphaFoldDB" id="A0A7R9PUN4"/>
<dbReference type="GO" id="GO:0046872">
    <property type="term" value="F:metal ion binding"/>
    <property type="evidence" value="ECO:0007669"/>
    <property type="project" value="UniProtKB-KW"/>
</dbReference>
<dbReference type="GO" id="GO:0016491">
    <property type="term" value="F:oxidoreductase activity"/>
    <property type="evidence" value="ECO:0007669"/>
    <property type="project" value="InterPro"/>
</dbReference>
<dbReference type="PANTHER" id="PTHR11474:SF126">
    <property type="entry name" value="TYROSINASE-LIKE PROTEIN TYR-1-RELATED"/>
    <property type="match status" value="1"/>
</dbReference>
<proteinExistence type="predicted"/>
<feature type="domain" description="Tyrosinase copper-binding" evidence="3">
    <location>
        <begin position="427"/>
        <end position="593"/>
    </location>
</feature>
<dbReference type="Pfam" id="PF00264">
    <property type="entry name" value="Tyrosinase"/>
    <property type="match status" value="3"/>
</dbReference>
<accession>A0A7R9PUN4</accession>
<name>A0A7R9PUN4_9ACAR</name>
<keyword evidence="1" id="KW-0479">Metal-binding</keyword>
<evidence type="ECO:0000313" key="4">
    <source>
        <dbReference type="EMBL" id="CAD7621521.1"/>
    </source>
</evidence>
<evidence type="ECO:0000313" key="5">
    <source>
        <dbReference type="Proteomes" id="UP000759131"/>
    </source>
</evidence>
<dbReference type="EMBL" id="CAJPIZ010000641">
    <property type="protein sequence ID" value="CAG2101951.1"/>
    <property type="molecule type" value="Genomic_DNA"/>
</dbReference>
<sequence>MTEAFVKPNITPCRRLYVRKDFKCMTEGERMAFIRAVRQVYLNGVMDRLADIHYGYWAATHKTTVFALFHRKIALELEKELMKIDPSVTLPYWGTPLDFSTPETSLIFDYFGHAGTHNNSYCVRDGPLYGSLALNRCVRRQWHLNKYMPAWDSPEIITSVIQKSLGQPGLLVPESYNQFISVDQLTGFIYNSHIQTDVVTYYTDTPVLHMFWIGFGEYCSITDQIVDDVLNTIDNIKPPVPAAIQRMPRNIQRTYYPKFYSGNYSVFDYYMPDVGDCNSECRPMPLFQGYADTENGLRQMRRYYYDENINLLPFVYIVQAYWQTLMTELNNRASPDPHVRESTARQAVSQCEQTITHGCTHRTNFTDQELDRVRDWIQHKYMTEAFIKPDTTPCRRLYVRKDFKCMTEGERMAFIRAVRQLYMNGVMDRLADIHYGYWVIHKTDDFVPFHRVLQNELEKELLKVDPSVTLPYWETSVDFATPEKSLIFDYFGHAGTHNNSYCVRDGPLYGDLELNRCVRRQWHLDKYMPAWDSPEINTVLIQNARTYGMLSQSFTGYHFLVHLAFGYGSTMSVTDAPYELTNYIILFYLFHCFLTEAFAAKVQLGQPQFLAPESYNNFIKVDQMTGLVYKGRLQTDRVTYFNDVRVLDMLSIGFGNYCYVTDAIAEDVLNTIDNVKPPVPAAIQRMPRDIQRTYYPKFYSGNYSVFDYYMPDVGDCNAECRPMPLFQGYADTENGLRQMRRFYYDENINELPFPDTTPCRRLYIRKDFKCMTEGERMAFIRAVRRLYLNGVMDRLADIHYGYWPAGHKTADFVPFHRQLGNELEKELMKIDPSVTLPYWGTPVDFATPHKSLIFDYFGHAGTHNNSYCVRDGPLYGFLDINRCMRRQWHLDKYMPAWEAPEIDTSLIQNADSYIILSLQLVGFHFYVHLAFGYAADMSLATAPYE</sequence>
<dbReference type="Gene3D" id="1.10.1280.10">
    <property type="entry name" value="Di-copper center containing domain from catechol oxidase"/>
    <property type="match status" value="3"/>
</dbReference>
<dbReference type="Proteomes" id="UP000759131">
    <property type="component" value="Unassembled WGS sequence"/>
</dbReference>
<dbReference type="SUPFAM" id="SSF48056">
    <property type="entry name" value="Di-copper centre-containing domain"/>
    <property type="match status" value="3"/>
</dbReference>
<feature type="domain" description="Tyrosinase copper-binding" evidence="3">
    <location>
        <begin position="46"/>
        <end position="131"/>
    </location>
</feature>
<evidence type="ECO:0000256" key="2">
    <source>
        <dbReference type="ARBA" id="ARBA00023008"/>
    </source>
</evidence>
<dbReference type="InterPro" id="IPR050316">
    <property type="entry name" value="Tyrosinase/Hemocyanin"/>
</dbReference>
<dbReference type="PANTHER" id="PTHR11474">
    <property type="entry name" value="TYROSINASE FAMILY MEMBER"/>
    <property type="match status" value="1"/>
</dbReference>
<feature type="domain" description="Tyrosinase copper-binding" evidence="3">
    <location>
        <begin position="792"/>
        <end position="877"/>
    </location>
</feature>
<reference evidence="4" key="1">
    <citation type="submission" date="2020-11" db="EMBL/GenBank/DDBJ databases">
        <authorList>
            <person name="Tran Van P."/>
        </authorList>
    </citation>
    <scope>NUCLEOTIDE SEQUENCE</scope>
</reference>
<dbReference type="InterPro" id="IPR008922">
    <property type="entry name" value="Di-copper_centre_dom_sf"/>
</dbReference>
<evidence type="ECO:0000259" key="3">
    <source>
        <dbReference type="Pfam" id="PF00264"/>
    </source>
</evidence>